<dbReference type="InterPro" id="IPR017029">
    <property type="entry name" value="Phage_head_put"/>
</dbReference>
<dbReference type="EMBL" id="APPN01000054">
    <property type="protein sequence ID" value="ENV34544.1"/>
    <property type="molecule type" value="Genomic_DNA"/>
</dbReference>
<comment type="caution">
    <text evidence="2">The sequence shown here is derived from an EMBL/GenBank/DDBJ whole genome shotgun (WGS) entry which is preliminary data.</text>
</comment>
<dbReference type="GeneID" id="84208683"/>
<dbReference type="PATRIC" id="fig|1120926.3.peg.1233"/>
<protein>
    <recommendedName>
        <fullName evidence="1">Phage head morphogenesis domain-containing protein</fullName>
    </recommendedName>
</protein>
<evidence type="ECO:0000313" key="3">
    <source>
        <dbReference type="Proteomes" id="UP000013117"/>
    </source>
</evidence>
<organism evidence="2 3">
    <name type="scientific">Acinetobacter gerneri DSM 14967 = CIP 107464 = MTCC 9824</name>
    <dbReference type="NCBI Taxonomy" id="1120926"/>
    <lineage>
        <taxon>Bacteria</taxon>
        <taxon>Pseudomonadati</taxon>
        <taxon>Pseudomonadota</taxon>
        <taxon>Gammaproteobacteria</taxon>
        <taxon>Moraxellales</taxon>
        <taxon>Moraxellaceae</taxon>
        <taxon>Acinetobacter</taxon>
    </lineage>
</organism>
<dbReference type="RefSeq" id="WP_004859256.1">
    <property type="nucleotide sequence ID" value="NZ_ASYY01000054.1"/>
</dbReference>
<dbReference type="PIRSF" id="PIRSF034565">
    <property type="entry name" value="UCP034565"/>
    <property type="match status" value="1"/>
</dbReference>
<feature type="domain" description="Phage head morphogenesis" evidence="1">
    <location>
        <begin position="154"/>
        <end position="255"/>
    </location>
</feature>
<dbReference type="HOGENOM" id="CLU_066384_0_0_6"/>
<dbReference type="Proteomes" id="UP000013117">
    <property type="component" value="Unassembled WGS sequence"/>
</dbReference>
<gene>
    <name evidence="2" type="ORF">F960_01282</name>
</gene>
<dbReference type="InterPro" id="IPR006528">
    <property type="entry name" value="Phage_head_morphogenesis_dom"/>
</dbReference>
<evidence type="ECO:0000259" key="1">
    <source>
        <dbReference type="Pfam" id="PF04233"/>
    </source>
</evidence>
<dbReference type="NCBIfam" id="TIGR01641">
    <property type="entry name" value="phageSPP1_gp7"/>
    <property type="match status" value="1"/>
</dbReference>
<proteinExistence type="predicted"/>
<evidence type="ECO:0000313" key="2">
    <source>
        <dbReference type="EMBL" id="ENV34544.1"/>
    </source>
</evidence>
<name>N8ZLE0_9GAMM</name>
<dbReference type="Pfam" id="PF04233">
    <property type="entry name" value="Phage_Mu_F"/>
    <property type="match status" value="1"/>
</dbReference>
<sequence length="358" mass="40906">MDDKKDDSLLNSIIRHQSYLYRLSSGEVIALLKQFNSESSSMLSKLRDLLDELSDSERVALSGARYTTANLKEIKRILDDWQSFVVTALPESFAVSAVALAVYESQYQAKTLGKKIKESNGESILKQAKRKPFAGGMLIDHMFSDMAESTRRRVEYAIRDGISIGQTNQQIIQHIKGTSKLNYEDGILNQSRQSIDMMVRTARSHVSNTAYEETYKALGVKKLKVSATLDSRTCKFCASEDGNVYDIDDPNRPRFPVHPRNRTVYVPYVENEDEKFAGKRPFVRSAGDAGQVSADTNYKKWFEEQSEDYQREWLGNKRYELYKNGGYTIDKFVDPERKLYTLKELKALDEKTFVDLGL</sequence>
<reference evidence="2 3" key="1">
    <citation type="submission" date="2013-02" db="EMBL/GenBank/DDBJ databases">
        <title>The Genome Sequence of Acinetobacter gerneri CIP 107464.</title>
        <authorList>
            <consortium name="The Broad Institute Genome Sequencing Platform"/>
            <consortium name="The Broad Institute Genome Sequencing Center for Infectious Disease"/>
            <person name="Cerqueira G."/>
            <person name="Feldgarden M."/>
            <person name="Courvalin P."/>
            <person name="Perichon B."/>
            <person name="Grillot-Courvalin C."/>
            <person name="Clermont D."/>
            <person name="Rocha E."/>
            <person name="Yoon E.-J."/>
            <person name="Nemec A."/>
            <person name="Walker B."/>
            <person name="Young S.K."/>
            <person name="Zeng Q."/>
            <person name="Gargeya S."/>
            <person name="Fitzgerald M."/>
            <person name="Haas B."/>
            <person name="Abouelleil A."/>
            <person name="Alvarado L."/>
            <person name="Arachchi H.M."/>
            <person name="Berlin A.M."/>
            <person name="Chapman S.B."/>
            <person name="Dewar J."/>
            <person name="Goldberg J."/>
            <person name="Griggs A."/>
            <person name="Gujja S."/>
            <person name="Hansen M."/>
            <person name="Howarth C."/>
            <person name="Imamovic A."/>
            <person name="Larimer J."/>
            <person name="McCowan C."/>
            <person name="Murphy C."/>
            <person name="Neiman D."/>
            <person name="Pearson M."/>
            <person name="Priest M."/>
            <person name="Roberts A."/>
            <person name="Saif S."/>
            <person name="Shea T."/>
            <person name="Sisk P."/>
            <person name="Sykes S."/>
            <person name="Wortman J."/>
            <person name="Nusbaum C."/>
            <person name="Birren B."/>
        </authorList>
    </citation>
    <scope>NUCLEOTIDE SEQUENCE [LARGE SCALE GENOMIC DNA]</scope>
    <source>
        <strain evidence="2 3">CIP 107464</strain>
    </source>
</reference>
<accession>N8ZLE0</accession>
<dbReference type="OrthoDB" id="8614104at2"/>
<dbReference type="AlphaFoldDB" id="N8ZLE0"/>
<keyword evidence="3" id="KW-1185">Reference proteome</keyword>